<dbReference type="GO" id="GO:0004519">
    <property type="term" value="F:endonuclease activity"/>
    <property type="evidence" value="ECO:0007669"/>
    <property type="project" value="InterPro"/>
</dbReference>
<dbReference type="Gene3D" id="1.10.30.50">
    <property type="match status" value="1"/>
</dbReference>
<dbReference type="Pfam" id="PF01844">
    <property type="entry name" value="HNH"/>
    <property type="match status" value="1"/>
</dbReference>
<reference evidence="2" key="1">
    <citation type="journal article" date="2020" name="Nature">
        <title>Giant virus diversity and host interactions through global metagenomics.</title>
        <authorList>
            <person name="Schulz F."/>
            <person name="Roux S."/>
            <person name="Paez-Espino D."/>
            <person name="Jungbluth S."/>
            <person name="Walsh D.A."/>
            <person name="Denef V.J."/>
            <person name="McMahon K.D."/>
            <person name="Konstantinidis K.T."/>
            <person name="Eloe-Fadrosh E.A."/>
            <person name="Kyrpides N.C."/>
            <person name="Woyke T."/>
        </authorList>
    </citation>
    <scope>NUCLEOTIDE SEQUENCE</scope>
    <source>
        <strain evidence="2">GVMAG-M-3300023179-132</strain>
    </source>
</reference>
<dbReference type="InterPro" id="IPR002711">
    <property type="entry name" value="HNH"/>
</dbReference>
<name>A0A6C0E6B7_9ZZZZ</name>
<evidence type="ECO:0000259" key="1">
    <source>
        <dbReference type="Pfam" id="PF01844"/>
    </source>
</evidence>
<dbReference type="EMBL" id="MN739736">
    <property type="protein sequence ID" value="QHT23993.1"/>
    <property type="molecule type" value="Genomic_DNA"/>
</dbReference>
<protein>
    <recommendedName>
        <fullName evidence="1">HNH domain-containing protein</fullName>
    </recommendedName>
</protein>
<organism evidence="2">
    <name type="scientific">viral metagenome</name>
    <dbReference type="NCBI Taxonomy" id="1070528"/>
    <lineage>
        <taxon>unclassified sequences</taxon>
        <taxon>metagenomes</taxon>
        <taxon>organismal metagenomes</taxon>
    </lineage>
</organism>
<evidence type="ECO:0000313" key="2">
    <source>
        <dbReference type="EMBL" id="QHT23993.1"/>
    </source>
</evidence>
<dbReference type="GO" id="GO:0003676">
    <property type="term" value="F:nucleic acid binding"/>
    <property type="evidence" value="ECO:0007669"/>
    <property type="project" value="InterPro"/>
</dbReference>
<dbReference type="AlphaFoldDB" id="A0A6C0E6B7"/>
<feature type="domain" description="HNH" evidence="1">
    <location>
        <begin position="291"/>
        <end position="333"/>
    </location>
</feature>
<dbReference type="CDD" id="cd00085">
    <property type="entry name" value="HNHc"/>
    <property type="match status" value="1"/>
</dbReference>
<accession>A0A6C0E6B7</accession>
<proteinExistence type="predicted"/>
<dbReference type="InterPro" id="IPR003615">
    <property type="entry name" value="HNH_nuc"/>
</dbReference>
<sequence length="374" mass="43061">MIWNDMDRQIAINNKYIGIIQTNKLLSHIIQVPNIQRIRDNAKITEIVAYQQSCLQKTGACNFLGVINIHFCKETGDLYIVDGQHRFESIKIISQMISFPVSIEIVVVDTLEQLRENYNMINKNTPLPEFPDTIDKSIPEKVAMYFHDKYPAIWSKNSRARRPHIYFNFFQEALGVLTERLQIKSAISLQQIIEEHNTKISQWSIDQYPDSKNVSENIIKKCKDTGFYLGIYNHISDDYRYEWVKEIIHIETGIVVKKAKSEPKKRIGVPGKVRSDSWNRHVGSDKGEVLCLCCRETTITALNFEAGHVLSVANGGTTDVDNIRPICSGCNKSMSTTSMDQYIQTYYPKNVDFFKTTTYLEPNKKAPKKWSLFS</sequence>
<dbReference type="GO" id="GO:0008270">
    <property type="term" value="F:zinc ion binding"/>
    <property type="evidence" value="ECO:0007669"/>
    <property type="project" value="InterPro"/>
</dbReference>